<evidence type="ECO:0000313" key="2">
    <source>
        <dbReference type="EMBL" id="BAT12641.1"/>
    </source>
</evidence>
<feature type="compositionally biased region" description="Pro residues" evidence="1">
    <location>
        <begin position="47"/>
        <end position="61"/>
    </location>
</feature>
<dbReference type="EMBL" id="AP014967">
    <property type="protein sequence ID" value="BAT12641.1"/>
    <property type="molecule type" value="Genomic_DNA"/>
</dbReference>
<keyword evidence="3" id="KW-1185">Reference proteome</keyword>
<dbReference type="PANTHER" id="PTHR33085:SF37">
    <property type="entry name" value="OS12G0139800 PROTEIN"/>
    <property type="match status" value="1"/>
</dbReference>
<protein>
    <submittedName>
        <fullName evidence="2">Os11g0143700 protein</fullName>
    </submittedName>
</protein>
<name>A0A0P0XYJ8_ORYSJ</name>
<sequence>MKKKYELTIVRWAEKQKYNQTEQSPAVCFVWACFPFRVWWALLCPKQPQPPPPSSSPPPPASRRQHRPGMGSEKRKTRDRHGARGKASYDKPKPSITDPELEETEDADQFESGHLGIIGGDSDEDQADCDQPMQEATEDLNQPGIVGDELDEGRGRSVYLVACHWDWSRYSKPYSVYNVGVTATATATSSPPQAKRKRLRRITRLPTAAGGKSFTSVRSIHRAWIVGVGGDPGDTIIFDTRTEKVIHGPALNSAKWCPALMAVGDKVYAMSKSPSWIADPDFPPWFELLDLSQSKVVAATAGRGYHLEGCSWIKLPHPPCFPWKLRPVDYTLLPVVIVMSYVVVDAYILVSFNQPWGTYAFDTNSIKWHKVDNKKLPFTGCAAPHGSVFLGLSKDNGPINAYRINVTTSDKNHDPCLSIVVLPVKYMEHEVDAGSCFFSLEDGLFCSLSFSLDSNSVILSKNLDFFPTKAHVDLRTYQTENTSPLEAPEETLLAVKPEVTVCNQ</sequence>
<dbReference type="AlphaFoldDB" id="A0A0P0XYJ8"/>
<dbReference type="PaxDb" id="39947-A0A0P0XYJ8"/>
<organism evidence="2 3">
    <name type="scientific">Oryza sativa subsp. japonica</name>
    <name type="common">Rice</name>
    <dbReference type="NCBI Taxonomy" id="39947"/>
    <lineage>
        <taxon>Eukaryota</taxon>
        <taxon>Viridiplantae</taxon>
        <taxon>Streptophyta</taxon>
        <taxon>Embryophyta</taxon>
        <taxon>Tracheophyta</taxon>
        <taxon>Spermatophyta</taxon>
        <taxon>Magnoliopsida</taxon>
        <taxon>Liliopsida</taxon>
        <taxon>Poales</taxon>
        <taxon>Poaceae</taxon>
        <taxon>BOP clade</taxon>
        <taxon>Oryzoideae</taxon>
        <taxon>Oryzeae</taxon>
        <taxon>Oryzinae</taxon>
        <taxon>Oryza</taxon>
        <taxon>Oryza sativa</taxon>
    </lineage>
</organism>
<accession>A0A0P0XYJ8</accession>
<dbReference type="PANTHER" id="PTHR33085">
    <property type="entry name" value="OS12G0113100 PROTEIN-RELATED"/>
    <property type="match status" value="1"/>
</dbReference>
<reference evidence="2 3" key="3">
    <citation type="journal article" date="2013" name="Rice">
        <title>Improvement of the Oryza sativa Nipponbare reference genome using next generation sequence and optical map data.</title>
        <authorList>
            <person name="Kawahara Y."/>
            <person name="de la Bastide M."/>
            <person name="Hamilton J.P."/>
            <person name="Kanamori H."/>
            <person name="McCombie W.R."/>
            <person name="Ouyang S."/>
            <person name="Schwartz D.C."/>
            <person name="Tanaka T."/>
            <person name="Wu J."/>
            <person name="Zhou S."/>
            <person name="Childs K.L."/>
            <person name="Davidson R.M."/>
            <person name="Lin H."/>
            <person name="Quesada-Ocampo L."/>
            <person name="Vaillancourt B."/>
            <person name="Sakai H."/>
            <person name="Lee S.S."/>
            <person name="Kim J."/>
            <person name="Numa H."/>
            <person name="Itoh T."/>
            <person name="Buell C.R."/>
            <person name="Matsumoto T."/>
        </authorList>
    </citation>
    <scope>NUCLEOTIDE SEQUENCE [LARGE SCALE GENOMIC DNA]</scope>
    <source>
        <strain evidence="3">cv. Nipponbare</strain>
    </source>
</reference>
<dbReference type="Gramene" id="Os11t0143700-00">
    <property type="protein sequence ID" value="Os11t0143700-00"/>
    <property type="gene ID" value="Os11g0143700"/>
</dbReference>
<dbReference type="InterPro" id="IPR012871">
    <property type="entry name" value="DUF1668_ORYSA"/>
</dbReference>
<dbReference type="eggNOG" id="ENOG502R695">
    <property type="taxonomic scope" value="Eukaryota"/>
</dbReference>
<dbReference type="Pfam" id="PF07893">
    <property type="entry name" value="DUF1668"/>
    <property type="match status" value="1"/>
</dbReference>
<dbReference type="OMA" id="TNSVEWH"/>
<reference evidence="3" key="1">
    <citation type="journal article" date="2005" name="Nature">
        <title>The map-based sequence of the rice genome.</title>
        <authorList>
            <consortium name="International rice genome sequencing project (IRGSP)"/>
            <person name="Matsumoto T."/>
            <person name="Wu J."/>
            <person name="Kanamori H."/>
            <person name="Katayose Y."/>
            <person name="Fujisawa M."/>
            <person name="Namiki N."/>
            <person name="Mizuno H."/>
            <person name="Yamamoto K."/>
            <person name="Antonio B.A."/>
            <person name="Baba T."/>
            <person name="Sakata K."/>
            <person name="Nagamura Y."/>
            <person name="Aoki H."/>
            <person name="Arikawa K."/>
            <person name="Arita K."/>
            <person name="Bito T."/>
            <person name="Chiden Y."/>
            <person name="Fujitsuka N."/>
            <person name="Fukunaka R."/>
            <person name="Hamada M."/>
            <person name="Harada C."/>
            <person name="Hayashi A."/>
            <person name="Hijishita S."/>
            <person name="Honda M."/>
            <person name="Hosokawa S."/>
            <person name="Ichikawa Y."/>
            <person name="Idonuma A."/>
            <person name="Iijima M."/>
            <person name="Ikeda M."/>
            <person name="Ikeno M."/>
            <person name="Ito K."/>
            <person name="Ito S."/>
            <person name="Ito T."/>
            <person name="Ito Y."/>
            <person name="Ito Y."/>
            <person name="Iwabuchi A."/>
            <person name="Kamiya K."/>
            <person name="Karasawa W."/>
            <person name="Kurita K."/>
            <person name="Katagiri S."/>
            <person name="Kikuta A."/>
            <person name="Kobayashi H."/>
            <person name="Kobayashi N."/>
            <person name="Machita K."/>
            <person name="Maehara T."/>
            <person name="Masukawa M."/>
            <person name="Mizubayashi T."/>
            <person name="Mukai Y."/>
            <person name="Nagasaki H."/>
            <person name="Nagata Y."/>
            <person name="Naito S."/>
            <person name="Nakashima M."/>
            <person name="Nakama Y."/>
            <person name="Nakamichi Y."/>
            <person name="Nakamura M."/>
            <person name="Meguro A."/>
            <person name="Negishi M."/>
            <person name="Ohta I."/>
            <person name="Ohta T."/>
            <person name="Okamoto M."/>
            <person name="Ono N."/>
            <person name="Saji S."/>
            <person name="Sakaguchi M."/>
            <person name="Sakai K."/>
            <person name="Shibata M."/>
            <person name="Shimokawa T."/>
            <person name="Song J."/>
            <person name="Takazaki Y."/>
            <person name="Terasawa K."/>
            <person name="Tsugane M."/>
            <person name="Tsuji K."/>
            <person name="Ueda S."/>
            <person name="Waki K."/>
            <person name="Yamagata H."/>
            <person name="Yamamoto M."/>
            <person name="Yamamoto S."/>
            <person name="Yamane H."/>
            <person name="Yoshiki S."/>
            <person name="Yoshihara R."/>
            <person name="Yukawa K."/>
            <person name="Zhong H."/>
            <person name="Yano M."/>
            <person name="Yuan Q."/>
            <person name="Ouyang S."/>
            <person name="Liu J."/>
            <person name="Jones K.M."/>
            <person name="Gansberger K."/>
            <person name="Moffat K."/>
            <person name="Hill J."/>
            <person name="Bera J."/>
            <person name="Fadrosh D."/>
            <person name="Jin S."/>
            <person name="Johri S."/>
            <person name="Kim M."/>
            <person name="Overton L."/>
            <person name="Reardon M."/>
            <person name="Tsitrin T."/>
            <person name="Vuong H."/>
            <person name="Weaver B."/>
            <person name="Ciecko A."/>
            <person name="Tallon L."/>
            <person name="Jackson J."/>
            <person name="Pai G."/>
            <person name="Aken S.V."/>
            <person name="Utterback T."/>
            <person name="Reidmuller S."/>
            <person name="Feldblyum T."/>
            <person name="Hsiao J."/>
            <person name="Zismann V."/>
            <person name="Iobst S."/>
            <person name="de Vazeille A.R."/>
            <person name="Buell C.R."/>
            <person name="Ying K."/>
            <person name="Li Y."/>
            <person name="Lu T."/>
            <person name="Huang Y."/>
            <person name="Zhao Q."/>
            <person name="Feng Q."/>
            <person name="Zhang L."/>
            <person name="Zhu J."/>
            <person name="Weng Q."/>
            <person name="Mu J."/>
            <person name="Lu Y."/>
            <person name="Fan D."/>
            <person name="Liu Y."/>
            <person name="Guan J."/>
            <person name="Zhang Y."/>
            <person name="Yu S."/>
            <person name="Liu X."/>
            <person name="Zhang Y."/>
            <person name="Hong G."/>
            <person name="Han B."/>
            <person name="Choisne N."/>
            <person name="Demange N."/>
            <person name="Orjeda G."/>
            <person name="Samain S."/>
            <person name="Cattolico L."/>
            <person name="Pelletier E."/>
            <person name="Couloux A."/>
            <person name="Segurens B."/>
            <person name="Wincker P."/>
            <person name="D'Hont A."/>
            <person name="Scarpelli C."/>
            <person name="Weissenbach J."/>
            <person name="Salanoubat M."/>
            <person name="Quetier F."/>
            <person name="Yu Y."/>
            <person name="Kim H.R."/>
            <person name="Rambo T."/>
            <person name="Currie J."/>
            <person name="Collura K."/>
            <person name="Luo M."/>
            <person name="Yang T."/>
            <person name="Ammiraju J.S.S."/>
            <person name="Engler F."/>
            <person name="Soderlund C."/>
            <person name="Wing R.A."/>
            <person name="Palmer L.E."/>
            <person name="de la Bastide M."/>
            <person name="Spiegel L."/>
            <person name="Nascimento L."/>
            <person name="Zutavern T."/>
            <person name="O'Shaughnessy A."/>
            <person name="Dike S."/>
            <person name="Dedhia N."/>
            <person name="Preston R."/>
            <person name="Balija V."/>
            <person name="McCombie W.R."/>
            <person name="Chow T."/>
            <person name="Chen H."/>
            <person name="Chung M."/>
            <person name="Chen C."/>
            <person name="Shaw J."/>
            <person name="Wu H."/>
            <person name="Hsiao K."/>
            <person name="Chao Y."/>
            <person name="Chu M."/>
            <person name="Cheng C."/>
            <person name="Hour A."/>
            <person name="Lee P."/>
            <person name="Lin S."/>
            <person name="Lin Y."/>
            <person name="Liou J."/>
            <person name="Liu S."/>
            <person name="Hsing Y."/>
            <person name="Raghuvanshi S."/>
            <person name="Mohanty A."/>
            <person name="Bharti A.K."/>
            <person name="Gaur A."/>
            <person name="Gupta V."/>
            <person name="Kumar D."/>
            <person name="Ravi V."/>
            <person name="Vij S."/>
            <person name="Kapur A."/>
            <person name="Khurana P."/>
            <person name="Khurana P."/>
            <person name="Khurana J.P."/>
            <person name="Tyagi A.K."/>
            <person name="Gaikwad K."/>
            <person name="Singh A."/>
            <person name="Dalal V."/>
            <person name="Srivastava S."/>
            <person name="Dixit A."/>
            <person name="Pal A.K."/>
            <person name="Ghazi I.A."/>
            <person name="Yadav M."/>
            <person name="Pandit A."/>
            <person name="Bhargava A."/>
            <person name="Sureshbabu K."/>
            <person name="Batra K."/>
            <person name="Sharma T.R."/>
            <person name="Mohapatra T."/>
            <person name="Singh N.K."/>
            <person name="Messing J."/>
            <person name="Nelson A.B."/>
            <person name="Fuks G."/>
            <person name="Kavchok S."/>
            <person name="Keizer G."/>
            <person name="Linton E."/>
            <person name="Llaca V."/>
            <person name="Song R."/>
            <person name="Tanyolac B."/>
            <person name="Young S."/>
            <person name="Ho-Il K."/>
            <person name="Hahn J.H."/>
            <person name="Sangsakoo G."/>
            <person name="Vanavichit A."/>
            <person name="de Mattos Luiz.A.T."/>
            <person name="Zimmer P.D."/>
            <person name="Malone G."/>
            <person name="Dellagostin O."/>
            <person name="de Oliveira A.C."/>
            <person name="Bevan M."/>
            <person name="Bancroft I."/>
            <person name="Minx P."/>
            <person name="Cordum H."/>
            <person name="Wilson R."/>
            <person name="Cheng Z."/>
            <person name="Jin W."/>
            <person name="Jiang J."/>
            <person name="Leong S.A."/>
            <person name="Iwama H."/>
            <person name="Gojobori T."/>
            <person name="Itoh T."/>
            <person name="Niimura Y."/>
            <person name="Fujii Y."/>
            <person name="Habara T."/>
            <person name="Sakai H."/>
            <person name="Sato Y."/>
            <person name="Wilson G."/>
            <person name="Kumar K."/>
            <person name="McCouch S."/>
            <person name="Juretic N."/>
            <person name="Hoen D."/>
            <person name="Wright S."/>
            <person name="Bruskiewich R."/>
            <person name="Bureau T."/>
            <person name="Miyao A."/>
            <person name="Hirochika H."/>
            <person name="Nishikawa T."/>
            <person name="Kadowaki K."/>
            <person name="Sugiura M."/>
            <person name="Burr B."/>
            <person name="Sasaki T."/>
        </authorList>
    </citation>
    <scope>NUCLEOTIDE SEQUENCE [LARGE SCALE GENOMIC DNA]</scope>
    <source>
        <strain evidence="3">cv. Nipponbare</strain>
    </source>
</reference>
<feature type="compositionally biased region" description="Basic and acidic residues" evidence="1">
    <location>
        <begin position="72"/>
        <end position="93"/>
    </location>
</feature>
<dbReference type="InParanoid" id="A0A0P0XYJ8"/>
<proteinExistence type="predicted"/>
<gene>
    <name evidence="2" type="ordered locus">Os11g0143700</name>
    <name evidence="2" type="ORF">OSNPB_110143700</name>
</gene>
<evidence type="ECO:0000256" key="1">
    <source>
        <dbReference type="SAM" id="MobiDB-lite"/>
    </source>
</evidence>
<evidence type="ECO:0000313" key="3">
    <source>
        <dbReference type="Proteomes" id="UP000059680"/>
    </source>
</evidence>
<reference evidence="2 3" key="2">
    <citation type="journal article" date="2013" name="Plant Cell Physiol.">
        <title>Rice Annotation Project Database (RAP-DB): an integrative and interactive database for rice genomics.</title>
        <authorList>
            <person name="Sakai H."/>
            <person name="Lee S.S."/>
            <person name="Tanaka T."/>
            <person name="Numa H."/>
            <person name="Kim J."/>
            <person name="Kawahara Y."/>
            <person name="Wakimoto H."/>
            <person name="Yang C.C."/>
            <person name="Iwamoto M."/>
            <person name="Abe T."/>
            <person name="Yamada Y."/>
            <person name="Muto A."/>
            <person name="Inokuchi H."/>
            <person name="Ikemura T."/>
            <person name="Matsumoto T."/>
            <person name="Sasaki T."/>
            <person name="Itoh T."/>
        </authorList>
    </citation>
    <scope>NUCLEOTIDE SEQUENCE [LARGE SCALE GENOMIC DNA]</scope>
    <source>
        <strain evidence="3">cv. Nipponbare</strain>
    </source>
</reference>
<feature type="region of interest" description="Disordered" evidence="1">
    <location>
        <begin position="47"/>
        <end position="107"/>
    </location>
</feature>
<dbReference type="FunCoup" id="A0A0P0XYJ8">
    <property type="interactions" value="266"/>
</dbReference>
<dbReference type="Proteomes" id="UP000059680">
    <property type="component" value="Chromosome 11"/>
</dbReference>